<reference evidence="1" key="1">
    <citation type="submission" date="2023-06" db="EMBL/GenBank/DDBJ databases">
        <authorList>
            <consortium name="Lawrence Berkeley National Laboratory"/>
            <person name="Ahrendt S."/>
            <person name="Sahu N."/>
            <person name="Indic B."/>
            <person name="Wong-Bajracharya J."/>
            <person name="Merenyi Z."/>
            <person name="Ke H.-M."/>
            <person name="Monk M."/>
            <person name="Kocsube S."/>
            <person name="Drula E."/>
            <person name="Lipzen A."/>
            <person name="Balint B."/>
            <person name="Henrissat B."/>
            <person name="Andreopoulos B."/>
            <person name="Martin F.M."/>
            <person name="Harder C.B."/>
            <person name="Rigling D."/>
            <person name="Ford K.L."/>
            <person name="Foster G.D."/>
            <person name="Pangilinan J."/>
            <person name="Papanicolaou A."/>
            <person name="Barry K."/>
            <person name="LaButti K."/>
            <person name="Viragh M."/>
            <person name="Koriabine M."/>
            <person name="Yan M."/>
            <person name="Riley R."/>
            <person name="Champramary S."/>
            <person name="Plett K.L."/>
            <person name="Tsai I.J."/>
            <person name="Slot J."/>
            <person name="Sipos G."/>
            <person name="Plett J."/>
            <person name="Nagy L.G."/>
            <person name="Grigoriev I.V."/>
        </authorList>
    </citation>
    <scope>NUCLEOTIDE SEQUENCE</scope>
    <source>
        <strain evidence="1">HWK02</strain>
    </source>
</reference>
<keyword evidence="2" id="KW-1185">Reference proteome</keyword>
<sequence>MSSCNKLEFQAVKKALEVAVYIVLVKTLQGNGIRASRGGRVRSLHSKHVISSRTTAVRFATATLTSSDKGRLVECPRQGKASALQEGTLNSVVCLKCGLGISLRLQVPIYTSTRAICDHATRSECRRDETQPEVGKGAIRTTVQRLDITSGGQNAQRNTSGCDSGKGVACGVESLEGWSARRERVMGGLRADEIRPTLDLMSTLRVDVGWVESSEWSQASVFCARKGVKSSCGKKERLNLIFGRIRGVQCARRCSGENDECQQCLMVRSLCRGGLEKERSGLKVRGDSYTSYRGRQCSVTVARNLLLFLGDGLRGDEAARDVEGNIDAGLKSSTKRRYHQRARVFLKGRKAAGVGTDFHSYRYKVATRWNPREEGLEKRNEQDTEGRGQIRLGEQSMRKQGGLGHGRVQRVEGGLSVDREASELRGGGQSCGREGGRAVIYRHAGGRSWTAIFLREGR</sequence>
<comment type="caution">
    <text evidence="1">The sequence shown here is derived from an EMBL/GenBank/DDBJ whole genome shotgun (WGS) entry which is preliminary data.</text>
</comment>
<evidence type="ECO:0000313" key="2">
    <source>
        <dbReference type="Proteomes" id="UP001175228"/>
    </source>
</evidence>
<proteinExistence type="predicted"/>
<dbReference type="Proteomes" id="UP001175228">
    <property type="component" value="Unassembled WGS sequence"/>
</dbReference>
<name>A0AA39QIT7_9AGAR</name>
<organism evidence="1 2">
    <name type="scientific">Armillaria luteobubalina</name>
    <dbReference type="NCBI Taxonomy" id="153913"/>
    <lineage>
        <taxon>Eukaryota</taxon>
        <taxon>Fungi</taxon>
        <taxon>Dikarya</taxon>
        <taxon>Basidiomycota</taxon>
        <taxon>Agaricomycotina</taxon>
        <taxon>Agaricomycetes</taxon>
        <taxon>Agaricomycetidae</taxon>
        <taxon>Agaricales</taxon>
        <taxon>Marasmiineae</taxon>
        <taxon>Physalacriaceae</taxon>
        <taxon>Armillaria</taxon>
    </lineage>
</organism>
<dbReference type="AlphaFoldDB" id="A0AA39QIT7"/>
<protein>
    <submittedName>
        <fullName evidence="1">Uncharacterized protein</fullName>
    </submittedName>
</protein>
<dbReference type="EMBL" id="JAUEPU010000005">
    <property type="protein sequence ID" value="KAK0502626.1"/>
    <property type="molecule type" value="Genomic_DNA"/>
</dbReference>
<accession>A0AA39QIT7</accession>
<evidence type="ECO:0000313" key="1">
    <source>
        <dbReference type="EMBL" id="KAK0502626.1"/>
    </source>
</evidence>
<gene>
    <name evidence="1" type="ORF">EDD18DRAFT_1101019</name>
</gene>